<keyword evidence="2" id="KW-1185">Reference proteome</keyword>
<gene>
    <name evidence="1" type="ORF">GCM10009676_29120</name>
</gene>
<evidence type="ECO:0000313" key="1">
    <source>
        <dbReference type="EMBL" id="GAA1242067.1"/>
    </source>
</evidence>
<dbReference type="EMBL" id="BAAALN010000007">
    <property type="protein sequence ID" value="GAA1242067.1"/>
    <property type="molecule type" value="Genomic_DNA"/>
</dbReference>
<evidence type="ECO:0008006" key="3">
    <source>
        <dbReference type="Google" id="ProtNLM"/>
    </source>
</evidence>
<dbReference type="Gene3D" id="3.30.1870.10">
    <property type="entry name" value="EreA-like, domain 2"/>
    <property type="match status" value="1"/>
</dbReference>
<name>A0ABN1WDV1_9PSEU</name>
<dbReference type="PANTHER" id="PTHR31299:SF0">
    <property type="entry name" value="ESTERASE, PUTATIVE (AFU_ORTHOLOGUE AFUA_1G05850)-RELATED"/>
    <property type="match status" value="1"/>
</dbReference>
<dbReference type="PANTHER" id="PTHR31299">
    <property type="entry name" value="ESTERASE, PUTATIVE (AFU_ORTHOLOGUE AFUA_1G05850)-RELATED"/>
    <property type="match status" value="1"/>
</dbReference>
<organism evidence="1 2">
    <name type="scientific">Prauserella halophila</name>
    <dbReference type="NCBI Taxonomy" id="185641"/>
    <lineage>
        <taxon>Bacteria</taxon>
        <taxon>Bacillati</taxon>
        <taxon>Actinomycetota</taxon>
        <taxon>Actinomycetes</taxon>
        <taxon>Pseudonocardiales</taxon>
        <taxon>Pseudonocardiaceae</taxon>
        <taxon>Prauserella</taxon>
    </lineage>
</organism>
<proteinExistence type="predicted"/>
<evidence type="ECO:0000313" key="2">
    <source>
        <dbReference type="Proteomes" id="UP001500653"/>
    </source>
</evidence>
<dbReference type="Pfam" id="PF05139">
    <property type="entry name" value="Erythro_esteras"/>
    <property type="match status" value="2"/>
</dbReference>
<dbReference type="SUPFAM" id="SSF159501">
    <property type="entry name" value="EreA/ChaN-like"/>
    <property type="match status" value="1"/>
</dbReference>
<protein>
    <recommendedName>
        <fullName evidence="3">Erythromycin esterase</fullName>
    </recommendedName>
</protein>
<dbReference type="Proteomes" id="UP001500653">
    <property type="component" value="Unassembled WGS sequence"/>
</dbReference>
<comment type="caution">
    <text evidence="1">The sequence shown here is derived from an EMBL/GenBank/DDBJ whole genome shotgun (WGS) entry which is preliminary data.</text>
</comment>
<dbReference type="InterPro" id="IPR007815">
    <property type="entry name" value="Emycin_Estase"/>
</dbReference>
<reference evidence="1 2" key="1">
    <citation type="journal article" date="2019" name="Int. J. Syst. Evol. Microbiol.">
        <title>The Global Catalogue of Microorganisms (GCM) 10K type strain sequencing project: providing services to taxonomists for standard genome sequencing and annotation.</title>
        <authorList>
            <consortium name="The Broad Institute Genomics Platform"/>
            <consortium name="The Broad Institute Genome Sequencing Center for Infectious Disease"/>
            <person name="Wu L."/>
            <person name="Ma J."/>
        </authorList>
    </citation>
    <scope>NUCLEOTIDE SEQUENCE [LARGE SCALE GENOMIC DNA]</scope>
    <source>
        <strain evidence="1 2">JCM 13023</strain>
    </source>
</reference>
<dbReference type="Gene3D" id="3.40.1660.10">
    <property type="entry name" value="EreA-like (biosynthetic domain)"/>
    <property type="match status" value="1"/>
</dbReference>
<dbReference type="InterPro" id="IPR052036">
    <property type="entry name" value="Hydrolase/PRTase-associated"/>
</dbReference>
<accession>A0ABN1WDV1</accession>
<dbReference type="CDD" id="cd14728">
    <property type="entry name" value="Ere-like"/>
    <property type="match status" value="1"/>
</dbReference>
<sequence>MAPLSPVTHVAGQRVGDKAWWERAHPSAPHNFRRRLALYLTPGSNVVIMDDSQLIREWIAATARTLDTVEPSASLTDLRPLSTITADATVVGIGTSTRSAHEPSTVMHRILRFLVEENGFRSVLLEGDETKSSELAEFVSTGRGDAREILAEARSFWRTEEILGVLEWLRSYNEAHPADPVRLVEATEPADTSWQDSLSTIERHLAESVIEWHERTGDRIVYWGGLAHTVVGPRRLVTQSTSVERQRNAGSYLREHFGADYRSIGVTFGNGTMPHEVPDPPEDYAEHTLSAAGLAPYVLDLHAVAPAPVRAWLSTPTKTRLIGPSYDPANDAAYHLSGQSLDEWFDAVAHIPTVTPQRTLLH</sequence>